<reference evidence="2 3" key="1">
    <citation type="submission" date="2015-03" db="EMBL/GenBank/DDBJ databases">
        <title>Genomics and transcriptomics of the oil-accumulating basidiomycete yeast T. oleaginosus allow insights into substrate utilization and the diverse evolutionary trajectories of mating systems in fungi.</title>
        <authorList>
            <consortium name="DOE Joint Genome Institute"/>
            <person name="Kourist R."/>
            <person name="Kracht O."/>
            <person name="Bracharz F."/>
            <person name="Lipzen A."/>
            <person name="Nolan M."/>
            <person name="Ohm R."/>
            <person name="Grigoriev I."/>
            <person name="Sun S."/>
            <person name="Heitman J."/>
            <person name="Bruck T."/>
            <person name="Nowrousian M."/>
        </authorList>
    </citation>
    <scope>NUCLEOTIDE SEQUENCE [LARGE SCALE GENOMIC DNA]</scope>
    <source>
        <strain evidence="2 3">IBC0246</strain>
    </source>
</reference>
<feature type="region of interest" description="Disordered" evidence="1">
    <location>
        <begin position="184"/>
        <end position="223"/>
    </location>
</feature>
<evidence type="ECO:0000313" key="2">
    <source>
        <dbReference type="EMBL" id="KLT42111.1"/>
    </source>
</evidence>
<dbReference type="GeneID" id="28987306"/>
<accession>A0A0J0XLX0</accession>
<keyword evidence="3" id="KW-1185">Reference proteome</keyword>
<dbReference type="EMBL" id="KQ087209">
    <property type="protein sequence ID" value="KLT42111.1"/>
    <property type="molecule type" value="Genomic_DNA"/>
</dbReference>
<sequence length="223" mass="25089">MAAPVCPRPKSDSFQAKTRSGTKSANCSSSGSASSSSVVTPFTDQPKGVQVTPIIFIQPKLHAPPTMAEWYLQHLKHWYDEYHKLNKNESVEMEEVVRRKTHAAEMHNYYLERFAHLTGRPYPYPPPPRYFDPDTADLMLLPDMHGYYLGKFACDYACSVGLPMPTHVIPVDWVDAAAPSGADMPPVHLAESPTPSEEWDAERYPEAATRQSMPSRPRPLRYA</sequence>
<feature type="region of interest" description="Disordered" evidence="1">
    <location>
        <begin position="1"/>
        <end position="41"/>
    </location>
</feature>
<name>A0A0J0XLX0_9TREE</name>
<feature type="compositionally biased region" description="Low complexity" evidence="1">
    <location>
        <begin position="21"/>
        <end position="37"/>
    </location>
</feature>
<protein>
    <submittedName>
        <fullName evidence="2">Uncharacterized protein</fullName>
    </submittedName>
</protein>
<organism evidence="2 3">
    <name type="scientific">Cutaneotrichosporon oleaginosum</name>
    <dbReference type="NCBI Taxonomy" id="879819"/>
    <lineage>
        <taxon>Eukaryota</taxon>
        <taxon>Fungi</taxon>
        <taxon>Dikarya</taxon>
        <taxon>Basidiomycota</taxon>
        <taxon>Agaricomycotina</taxon>
        <taxon>Tremellomycetes</taxon>
        <taxon>Trichosporonales</taxon>
        <taxon>Trichosporonaceae</taxon>
        <taxon>Cutaneotrichosporon</taxon>
    </lineage>
</organism>
<gene>
    <name evidence="2" type="ORF">CC85DRAFT_328508</name>
</gene>
<evidence type="ECO:0000256" key="1">
    <source>
        <dbReference type="SAM" id="MobiDB-lite"/>
    </source>
</evidence>
<evidence type="ECO:0000313" key="3">
    <source>
        <dbReference type="Proteomes" id="UP000053611"/>
    </source>
</evidence>
<dbReference type="AlphaFoldDB" id="A0A0J0XLX0"/>
<dbReference type="Proteomes" id="UP000053611">
    <property type="component" value="Unassembled WGS sequence"/>
</dbReference>
<proteinExistence type="predicted"/>